<evidence type="ECO:0000256" key="3">
    <source>
        <dbReference type="ARBA" id="ARBA00022722"/>
    </source>
</evidence>
<organism evidence="9 10">
    <name type="scientific">Rhodofomes roseus</name>
    <dbReference type="NCBI Taxonomy" id="34475"/>
    <lineage>
        <taxon>Eukaryota</taxon>
        <taxon>Fungi</taxon>
        <taxon>Dikarya</taxon>
        <taxon>Basidiomycota</taxon>
        <taxon>Agaricomycotina</taxon>
        <taxon>Agaricomycetes</taxon>
        <taxon>Polyporales</taxon>
        <taxon>Rhodofomes</taxon>
    </lineage>
</organism>
<evidence type="ECO:0000256" key="2">
    <source>
        <dbReference type="ARBA" id="ARBA00006357"/>
    </source>
</evidence>
<keyword evidence="3" id="KW-0540">Nuclease</keyword>
<dbReference type="GO" id="GO:0003676">
    <property type="term" value="F:nucleic acid binding"/>
    <property type="evidence" value="ECO:0007669"/>
    <property type="project" value="InterPro"/>
</dbReference>
<feature type="region of interest" description="Disordered" evidence="7">
    <location>
        <begin position="88"/>
        <end position="155"/>
    </location>
</feature>
<protein>
    <recommendedName>
        <fullName evidence="8">Exonuclease domain-containing protein</fullName>
    </recommendedName>
</protein>
<dbReference type="GO" id="GO:0010629">
    <property type="term" value="P:negative regulation of gene expression"/>
    <property type="evidence" value="ECO:0007669"/>
    <property type="project" value="UniProtKB-ARBA"/>
</dbReference>
<evidence type="ECO:0000313" key="9">
    <source>
        <dbReference type="EMBL" id="TFY56313.1"/>
    </source>
</evidence>
<dbReference type="InterPro" id="IPR047021">
    <property type="entry name" value="REXO1/3/4-like"/>
</dbReference>
<dbReference type="InterPro" id="IPR036397">
    <property type="entry name" value="RNaseH_sf"/>
</dbReference>
<keyword evidence="5" id="KW-0269">Exonuclease</keyword>
<feature type="compositionally biased region" description="Acidic residues" evidence="7">
    <location>
        <begin position="375"/>
        <end position="388"/>
    </location>
</feature>
<evidence type="ECO:0000256" key="5">
    <source>
        <dbReference type="ARBA" id="ARBA00022839"/>
    </source>
</evidence>
<dbReference type="PANTHER" id="PTHR12801">
    <property type="entry name" value="RNA EXONUCLEASE REXO1 / RECO3 FAMILY MEMBER-RELATED"/>
    <property type="match status" value="1"/>
</dbReference>
<dbReference type="GO" id="GO:0004527">
    <property type="term" value="F:exonuclease activity"/>
    <property type="evidence" value="ECO:0007669"/>
    <property type="project" value="UniProtKB-KW"/>
</dbReference>
<feature type="compositionally biased region" description="Low complexity" evidence="7">
    <location>
        <begin position="109"/>
        <end position="125"/>
    </location>
</feature>
<feature type="region of interest" description="Disordered" evidence="7">
    <location>
        <begin position="360"/>
        <end position="388"/>
    </location>
</feature>
<dbReference type="SUPFAM" id="SSF53098">
    <property type="entry name" value="Ribonuclease H-like"/>
    <property type="match status" value="1"/>
</dbReference>
<dbReference type="EMBL" id="SEKV01000515">
    <property type="protein sequence ID" value="TFY56313.1"/>
    <property type="molecule type" value="Genomic_DNA"/>
</dbReference>
<dbReference type="AlphaFoldDB" id="A0A4Y9Y3G0"/>
<comment type="similarity">
    <text evidence="2">Belongs to the REXO1/REXO3 family.</text>
</comment>
<dbReference type="Proteomes" id="UP000298390">
    <property type="component" value="Unassembled WGS sequence"/>
</dbReference>
<dbReference type="GO" id="GO:0005634">
    <property type="term" value="C:nucleus"/>
    <property type="evidence" value="ECO:0007669"/>
    <property type="project" value="UniProtKB-SubCell"/>
</dbReference>
<evidence type="ECO:0000313" key="10">
    <source>
        <dbReference type="Proteomes" id="UP000298390"/>
    </source>
</evidence>
<accession>A0A4Y9Y3G0</accession>
<dbReference type="PANTHER" id="PTHR12801:SF115">
    <property type="entry name" value="FI18136P1-RELATED"/>
    <property type="match status" value="1"/>
</dbReference>
<name>A0A4Y9Y3G0_9APHY</name>
<keyword evidence="6" id="KW-0539">Nucleus</keyword>
<comment type="subcellular location">
    <subcellularLocation>
        <location evidence="1">Nucleus</location>
    </subcellularLocation>
</comment>
<feature type="domain" description="Exonuclease" evidence="8">
    <location>
        <begin position="393"/>
        <end position="556"/>
    </location>
</feature>
<sequence>MTDIVLWNGEHADVGHIGVGAERAAHIGSYVKDGYGNMVRADIKLLAAQALLSCPTNPQRLRPEVLNLSDAKDPLALNIPVHAPKEAPVAPAPLQHKATASVPAKRPISSAAGPSTPGSAPGSVSEPPRKLQRTGPSKRPVAVPTATHTSTGCPLIRVPPAQSKVAIPVRQIMLQQLFQHYAVLYENILAQNPTLASEHALRQEEEVYSKSSKFTYRNAIITSIATLKNRRKPDNASHASVGTEGDLARRAEERKKLNALRLTAEQLKPYVMSLDQLRQWGYIVEIPPSEGGSRPSEEGSVKTCERCSTAFKVKRREDASMDECIYHWGKAFSTKVNDSEGCERGPHVFYESSPEDLHVRHPFSYTRGSRPPDDAPSEETSQEADGEADSALDVVALDCEMVYTTGGMRVARVSVVDATGKEVFDELVKMDDGVDVIDYNTRFSGITAEAHSAALLPLTVVRRSLDALISSKTVIIGHALENDLRTLRMVHHRCVDTVVLFPHPAGPPYRRALRALAKEHLGQTIQQGGGTVGHSSVEDSVATLDLVRWHVLNRPPPAKPAASAPPTNKL</sequence>
<dbReference type="InterPro" id="IPR012337">
    <property type="entry name" value="RNaseH-like_sf"/>
</dbReference>
<dbReference type="SMART" id="SM00479">
    <property type="entry name" value="EXOIII"/>
    <property type="match status" value="1"/>
</dbReference>
<evidence type="ECO:0000259" key="8">
    <source>
        <dbReference type="SMART" id="SM00479"/>
    </source>
</evidence>
<evidence type="ECO:0000256" key="1">
    <source>
        <dbReference type="ARBA" id="ARBA00004123"/>
    </source>
</evidence>
<proteinExistence type="inferred from homology"/>
<comment type="caution">
    <text evidence="9">The sequence shown here is derived from an EMBL/GenBank/DDBJ whole genome shotgun (WGS) entry which is preliminary data.</text>
</comment>
<reference evidence="9 10" key="1">
    <citation type="submission" date="2019-01" db="EMBL/GenBank/DDBJ databases">
        <title>Genome sequencing of the rare red list fungi Fomitopsis rosea.</title>
        <authorList>
            <person name="Buettner E."/>
            <person name="Kellner H."/>
        </authorList>
    </citation>
    <scope>NUCLEOTIDE SEQUENCE [LARGE SCALE GENOMIC DNA]</scope>
    <source>
        <strain evidence="9 10">DSM 105464</strain>
    </source>
</reference>
<keyword evidence="4" id="KW-0378">Hydrolase</keyword>
<dbReference type="FunFam" id="3.30.420.10:FF:000031">
    <property type="entry name" value="RNA exonuclease 1"/>
    <property type="match status" value="1"/>
</dbReference>
<dbReference type="InterPro" id="IPR013520">
    <property type="entry name" value="Ribonucl_H"/>
</dbReference>
<evidence type="ECO:0000256" key="7">
    <source>
        <dbReference type="SAM" id="MobiDB-lite"/>
    </source>
</evidence>
<dbReference type="InterPro" id="IPR034922">
    <property type="entry name" value="REX1-like_exo"/>
</dbReference>
<dbReference type="STRING" id="34475.A0A4Y9Y3G0"/>
<evidence type="ECO:0000256" key="4">
    <source>
        <dbReference type="ARBA" id="ARBA00022801"/>
    </source>
</evidence>
<dbReference type="Gene3D" id="3.30.420.10">
    <property type="entry name" value="Ribonuclease H-like superfamily/Ribonuclease H"/>
    <property type="match status" value="1"/>
</dbReference>
<evidence type="ECO:0000256" key="6">
    <source>
        <dbReference type="ARBA" id="ARBA00023242"/>
    </source>
</evidence>
<dbReference type="CDD" id="cd06145">
    <property type="entry name" value="REX1_like"/>
    <property type="match status" value="1"/>
</dbReference>
<gene>
    <name evidence="9" type="ORF">EVJ58_g7722</name>
</gene>